<dbReference type="RefSeq" id="XP_030831124.1">
    <property type="nucleotide sequence ID" value="XM_030975264.1"/>
</dbReference>
<dbReference type="EnsemblMetazoa" id="XM_030975264">
    <property type="protein sequence ID" value="XP_030831124"/>
    <property type="gene ID" value="LOC583976"/>
</dbReference>
<accession>A0A7M7N4R9</accession>
<evidence type="ECO:0000256" key="3">
    <source>
        <dbReference type="ARBA" id="ARBA00022737"/>
    </source>
</evidence>
<evidence type="ECO:0000256" key="5">
    <source>
        <dbReference type="SAM" id="MobiDB-lite"/>
    </source>
</evidence>
<organism evidence="6 7">
    <name type="scientific">Strongylocentrotus purpuratus</name>
    <name type="common">Purple sea urchin</name>
    <dbReference type="NCBI Taxonomy" id="7668"/>
    <lineage>
        <taxon>Eukaryota</taxon>
        <taxon>Metazoa</taxon>
        <taxon>Echinodermata</taxon>
        <taxon>Eleutherozoa</taxon>
        <taxon>Echinozoa</taxon>
        <taxon>Echinoidea</taxon>
        <taxon>Euechinoidea</taxon>
        <taxon>Echinacea</taxon>
        <taxon>Camarodonta</taxon>
        <taxon>Echinidea</taxon>
        <taxon>Strongylocentrotidae</taxon>
        <taxon>Strongylocentrotus</taxon>
    </lineage>
</organism>
<sequence>MSLFTPITNLRLGGSTPIAPDNQAVYITEVDAQKRFARCGEPLIAMVCSDHTIKLVGKETMSSAGQLKGHGGPVSGVKFAHRNPFTVFSSSRDGTVRCWDTRMKRNKAPQVFTGYEGNSFTSFDINSTDDILSAGTEAVDNDAYLMFWDRRSTNLLGTYKESHSDDITQKNPFVIQQVKFHPTKSSSLATGSTDGLVCVFDTSQTNEEDALVTTLNSESSVSHIDWCGTNSEYLYCLTHTETIRIFDAVESSEITKFDSVRESLKEDRCKVDYLVDCFYHSGLKSLVVLGGTVGGDLHLLTVGKDRLHFVHSLKGTHKGVVRCLHWDNQTETLVTGGEDSIVSAWQPDRNANQSSSKKGSPAQTSRIRQGRRAEKRGSPVKSQPEKIAKRLQRMKIQHGSKPYSP</sequence>
<dbReference type="Gene3D" id="2.130.10.10">
    <property type="entry name" value="YVTN repeat-like/Quinoprotein amine dehydrogenase"/>
    <property type="match status" value="2"/>
</dbReference>
<dbReference type="FunCoup" id="A0A7M7N4R9">
    <property type="interactions" value="1211"/>
</dbReference>
<feature type="repeat" description="WD" evidence="4">
    <location>
        <begin position="67"/>
        <end position="102"/>
    </location>
</feature>
<dbReference type="InterPro" id="IPR015943">
    <property type="entry name" value="WD40/YVTN_repeat-like_dom_sf"/>
</dbReference>
<protein>
    <recommendedName>
        <fullName evidence="1">WD repeat-containing protein 89</fullName>
    </recommendedName>
</protein>
<dbReference type="InterPro" id="IPR001680">
    <property type="entry name" value="WD40_rpt"/>
</dbReference>
<feature type="repeat" description="WD" evidence="4">
    <location>
        <begin position="314"/>
        <end position="355"/>
    </location>
</feature>
<dbReference type="InParanoid" id="A0A7M7N4R9"/>
<keyword evidence="7" id="KW-1185">Reference proteome</keyword>
<evidence type="ECO:0000313" key="6">
    <source>
        <dbReference type="EnsemblMetazoa" id="XP_030831124"/>
    </source>
</evidence>
<feature type="region of interest" description="Disordered" evidence="5">
    <location>
        <begin position="347"/>
        <end position="405"/>
    </location>
</feature>
<feature type="compositionally biased region" description="Polar residues" evidence="5">
    <location>
        <begin position="349"/>
        <end position="367"/>
    </location>
</feature>
<keyword evidence="3" id="KW-0677">Repeat</keyword>
<feature type="compositionally biased region" description="Basic residues" evidence="5">
    <location>
        <begin position="389"/>
        <end position="398"/>
    </location>
</feature>
<keyword evidence="2 4" id="KW-0853">WD repeat</keyword>
<feature type="compositionally biased region" description="Basic and acidic residues" evidence="5">
    <location>
        <begin position="371"/>
        <end position="388"/>
    </location>
</feature>
<evidence type="ECO:0000313" key="7">
    <source>
        <dbReference type="Proteomes" id="UP000007110"/>
    </source>
</evidence>
<dbReference type="Proteomes" id="UP000007110">
    <property type="component" value="Unassembled WGS sequence"/>
</dbReference>
<evidence type="ECO:0000256" key="1">
    <source>
        <dbReference type="ARBA" id="ARBA00021125"/>
    </source>
</evidence>
<dbReference type="OrthoDB" id="25131at2759"/>
<dbReference type="SMART" id="SM00320">
    <property type="entry name" value="WD40"/>
    <property type="match status" value="4"/>
</dbReference>
<dbReference type="PANTHER" id="PTHR22889:SF0">
    <property type="entry name" value="WD REPEAT-CONTAINING PROTEIN 89"/>
    <property type="match status" value="1"/>
</dbReference>
<reference evidence="7" key="1">
    <citation type="submission" date="2015-02" db="EMBL/GenBank/DDBJ databases">
        <title>Genome sequencing for Strongylocentrotus purpuratus.</title>
        <authorList>
            <person name="Murali S."/>
            <person name="Liu Y."/>
            <person name="Vee V."/>
            <person name="English A."/>
            <person name="Wang M."/>
            <person name="Skinner E."/>
            <person name="Han Y."/>
            <person name="Muzny D.M."/>
            <person name="Worley K.C."/>
            <person name="Gibbs R.A."/>
        </authorList>
    </citation>
    <scope>NUCLEOTIDE SEQUENCE</scope>
</reference>
<name>A0A7M7N4R9_STRPU</name>
<dbReference type="Pfam" id="PF00400">
    <property type="entry name" value="WD40"/>
    <property type="match status" value="2"/>
</dbReference>
<dbReference type="CTD" id="112840"/>
<proteinExistence type="predicted"/>
<dbReference type="PROSITE" id="PS50082">
    <property type="entry name" value="WD_REPEATS_2"/>
    <property type="match status" value="2"/>
</dbReference>
<dbReference type="PANTHER" id="PTHR22889">
    <property type="entry name" value="WD REPEAT-CONTAINING PROTEIN 89"/>
    <property type="match status" value="1"/>
</dbReference>
<dbReference type="InterPro" id="IPR036322">
    <property type="entry name" value="WD40_repeat_dom_sf"/>
</dbReference>
<dbReference type="PROSITE" id="PS50294">
    <property type="entry name" value="WD_REPEATS_REGION"/>
    <property type="match status" value="1"/>
</dbReference>
<dbReference type="OMA" id="YHEKTDK"/>
<reference evidence="6" key="2">
    <citation type="submission" date="2021-01" db="UniProtKB">
        <authorList>
            <consortium name="EnsemblMetazoa"/>
        </authorList>
    </citation>
    <scope>IDENTIFICATION</scope>
</reference>
<evidence type="ECO:0000256" key="2">
    <source>
        <dbReference type="ARBA" id="ARBA00022574"/>
    </source>
</evidence>
<dbReference type="SUPFAM" id="SSF50978">
    <property type="entry name" value="WD40 repeat-like"/>
    <property type="match status" value="1"/>
</dbReference>
<evidence type="ECO:0000256" key="4">
    <source>
        <dbReference type="PROSITE-ProRule" id="PRU00221"/>
    </source>
</evidence>
<dbReference type="GeneID" id="583976"/>
<dbReference type="InterPro" id="IPR039328">
    <property type="entry name" value="WDR89"/>
</dbReference>
<dbReference type="AlphaFoldDB" id="A0A7M7N4R9"/>
<dbReference type="KEGG" id="spu:583976"/>